<feature type="signal peptide" evidence="1">
    <location>
        <begin position="1"/>
        <end position="16"/>
    </location>
</feature>
<dbReference type="EMBL" id="JAAPAO010000712">
    <property type="protein sequence ID" value="KAF4654691.1"/>
    <property type="molecule type" value="Genomic_DNA"/>
</dbReference>
<feature type="non-terminal residue" evidence="2">
    <location>
        <position position="367"/>
    </location>
</feature>
<evidence type="ECO:0000313" key="2">
    <source>
        <dbReference type="EMBL" id="KAF4654691.1"/>
    </source>
</evidence>
<feature type="chain" id="PRO_5029544230" evidence="1">
    <location>
        <begin position="17"/>
        <end position="367"/>
    </location>
</feature>
<sequence>MLPALQVALLCTLVASDFKLGNVRMRTTSTRFCNPDLLGPDGKPVKCYISDSMETMGLVLPGMDDNRSLTIRQDIFVTKDGQLTVGASPDRPYEYFVIHDTIKHTHMMELFNKTSFLVYNGEPRKAQKFLNANNFLSLEESGWIHHGLVEVGGRNLTKRVINGIHGVDPKTGMNYTALAMTGLVPNSWTLYTDETDKQMVQLLATNTFQNNTVYQETNFTHWKELHENITAKDTLQMVFDDYGIEKHMSRSPRGTEAPIAEGIFVGSEITGEKCREYFEDGKKPDWMPHGKFRGSNAVDGPIEYFKIPVGTASHKFFLAKYQYYIPQNDEHKFELPEGCVADTIAKHSPYCLYVKSFRCGAWVRVWE</sequence>
<keyword evidence="1" id="KW-0732">Signal</keyword>
<keyword evidence="3" id="KW-1185">Reference proteome</keyword>
<name>A0A7J6L678_PERCH</name>
<dbReference type="AlphaFoldDB" id="A0A7J6L678"/>
<dbReference type="Pfam" id="PF20525">
    <property type="entry name" value="DUF6740"/>
    <property type="match status" value="1"/>
</dbReference>
<dbReference type="Proteomes" id="UP000591131">
    <property type="component" value="Unassembled WGS sequence"/>
</dbReference>
<evidence type="ECO:0000313" key="3">
    <source>
        <dbReference type="Proteomes" id="UP000591131"/>
    </source>
</evidence>
<reference evidence="2 3" key="1">
    <citation type="submission" date="2020-04" db="EMBL/GenBank/DDBJ databases">
        <title>Perkinsus chesapeaki whole genome sequence.</title>
        <authorList>
            <person name="Bogema D.R."/>
        </authorList>
    </citation>
    <scope>NUCLEOTIDE SEQUENCE [LARGE SCALE GENOMIC DNA]</scope>
    <source>
        <strain evidence="2">ATCC PRA-425</strain>
    </source>
</reference>
<accession>A0A7J6L678</accession>
<protein>
    <submittedName>
        <fullName evidence="2">Uncharacterized protein</fullName>
    </submittedName>
</protein>
<comment type="caution">
    <text evidence="2">The sequence shown here is derived from an EMBL/GenBank/DDBJ whole genome shotgun (WGS) entry which is preliminary data.</text>
</comment>
<gene>
    <name evidence="2" type="ORF">FOL47_009844</name>
</gene>
<proteinExistence type="predicted"/>
<evidence type="ECO:0000256" key="1">
    <source>
        <dbReference type="SAM" id="SignalP"/>
    </source>
</evidence>
<dbReference type="InterPro" id="IPR046628">
    <property type="entry name" value="DUF6740"/>
</dbReference>
<dbReference type="OrthoDB" id="10461130at2759"/>
<organism evidence="2 3">
    <name type="scientific">Perkinsus chesapeaki</name>
    <name type="common">Clam parasite</name>
    <name type="synonym">Perkinsus andrewsi</name>
    <dbReference type="NCBI Taxonomy" id="330153"/>
    <lineage>
        <taxon>Eukaryota</taxon>
        <taxon>Sar</taxon>
        <taxon>Alveolata</taxon>
        <taxon>Perkinsozoa</taxon>
        <taxon>Perkinsea</taxon>
        <taxon>Perkinsida</taxon>
        <taxon>Perkinsidae</taxon>
        <taxon>Perkinsus</taxon>
    </lineage>
</organism>